<reference evidence="2 3" key="1">
    <citation type="submission" date="2008-02" db="EMBL/GenBank/DDBJ databases">
        <title>A 6x draft sequence assembly of the Pongo pygmaeus abelii genome.</title>
        <authorList>
            <person name="Wilson R.K."/>
            <person name="Mardis E."/>
        </authorList>
    </citation>
    <scope>NUCLEOTIDE SEQUENCE [LARGE SCALE GENOMIC DNA]</scope>
</reference>
<dbReference type="GO" id="GO:0030332">
    <property type="term" value="F:cyclin binding"/>
    <property type="evidence" value="ECO:0007669"/>
    <property type="project" value="TreeGrafter"/>
</dbReference>
<dbReference type="GO" id="GO:0008285">
    <property type="term" value="P:negative regulation of cell population proliferation"/>
    <property type="evidence" value="ECO:0007669"/>
    <property type="project" value="TreeGrafter"/>
</dbReference>
<feature type="compositionally biased region" description="Basic and acidic residues" evidence="1">
    <location>
        <begin position="104"/>
        <end position="122"/>
    </location>
</feature>
<sequence>SRLSSLDRAAGPRLPAPQPGTFLRGRPFPPPSPALTSARRGSRSSSAERDKLSGKREAGAGRIRGRFGAAPAPRRVPGRRAADSRPGGGSSSGASGRRPPGQRELGRERGAGDARARAEGRVRAVPGRRRERPGLLLLKGQRSWPVGPSERERGDRAADAEGRADAATQEGCRRLRNRETSGADPAGAPRPRPSSRRRRWRRVQGAEPPAEARPEGGSAQAPPSDELRPPAPPAARIAVSLLPAPTSSRIRLAAASAPKRRLATQPSPVMQVQDDGGNLIPFAKCSRVVSRSPPPRLPSQSLRPMPQRYGDVFWKNLSQRSSPTWLEEQHIPPMLRATGCSQLGLYPPEQLPPPEMLWRRKKRRPCLEGMQQQGLGGVPARVRAVTYHLEDLRRRQSIINELKKAQWGSSGAASEPVVLGEEGCGFPSTNEYPDLEEERATYPQEENRFLTPGRAQLLWSPWSPLGQEEACASRQLHSLSSFSTVTARRNPLHNPWGMELAASEE</sequence>
<name>H2NSD5_PONAB</name>
<feature type="region of interest" description="Disordered" evidence="1">
    <location>
        <begin position="255"/>
        <end position="274"/>
    </location>
</feature>
<dbReference type="eggNOG" id="ENOG502SX61">
    <property type="taxonomic scope" value="Eukaryota"/>
</dbReference>
<dbReference type="PRINTS" id="PR02102">
    <property type="entry name" value="PROTEININCA1"/>
</dbReference>
<feature type="compositionally biased region" description="Low complexity" evidence="1">
    <location>
        <begin position="66"/>
        <end position="75"/>
    </location>
</feature>
<feature type="compositionally biased region" description="Basic and acidic residues" evidence="1">
    <location>
        <begin position="171"/>
        <end position="181"/>
    </location>
</feature>
<dbReference type="InterPro" id="IPR026238">
    <property type="entry name" value="INCA1"/>
</dbReference>
<feature type="compositionally biased region" description="Basic and acidic residues" evidence="1">
    <location>
        <begin position="149"/>
        <end position="164"/>
    </location>
</feature>
<dbReference type="AlphaFoldDB" id="H2NSD5"/>
<dbReference type="Pfam" id="PF15142">
    <property type="entry name" value="INCA1"/>
    <property type="match status" value="1"/>
</dbReference>
<organism evidence="2 3">
    <name type="scientific">Pongo abelii</name>
    <name type="common">Sumatran orangutan</name>
    <name type="synonym">Pongo pygmaeus abelii</name>
    <dbReference type="NCBI Taxonomy" id="9601"/>
    <lineage>
        <taxon>Eukaryota</taxon>
        <taxon>Metazoa</taxon>
        <taxon>Chordata</taxon>
        <taxon>Craniata</taxon>
        <taxon>Vertebrata</taxon>
        <taxon>Euteleostomi</taxon>
        <taxon>Mammalia</taxon>
        <taxon>Eutheria</taxon>
        <taxon>Euarchontoglires</taxon>
        <taxon>Primates</taxon>
        <taxon>Haplorrhini</taxon>
        <taxon>Catarrhini</taxon>
        <taxon>Hominidae</taxon>
        <taxon>Pongo</taxon>
    </lineage>
</organism>
<dbReference type="GeneTree" id="ENSGT00390000000242"/>
<feature type="region of interest" description="Disordered" evidence="1">
    <location>
        <begin position="1"/>
        <end position="232"/>
    </location>
</feature>
<dbReference type="FunCoup" id="H2NSD5">
    <property type="interactions" value="768"/>
</dbReference>
<feature type="compositionally biased region" description="Basic residues" evidence="1">
    <location>
        <begin position="193"/>
        <end position="202"/>
    </location>
</feature>
<reference evidence="2" key="3">
    <citation type="submission" date="2025-09" db="UniProtKB">
        <authorList>
            <consortium name="Ensembl"/>
        </authorList>
    </citation>
    <scope>IDENTIFICATION</scope>
</reference>
<dbReference type="GO" id="GO:0004861">
    <property type="term" value="F:cyclin-dependent protein serine/threonine kinase inhibitor activity"/>
    <property type="evidence" value="ECO:0007669"/>
    <property type="project" value="TreeGrafter"/>
</dbReference>
<feature type="compositionally biased region" description="Basic and acidic residues" evidence="1">
    <location>
        <begin position="46"/>
        <end position="59"/>
    </location>
</feature>
<dbReference type="Ensembl" id="ENSPPYT00000009205.3">
    <property type="protein sequence ID" value="ENSPPYP00000008843.3"/>
    <property type="gene ID" value="ENSPPYG00000007854.3"/>
</dbReference>
<reference evidence="2" key="2">
    <citation type="submission" date="2025-08" db="UniProtKB">
        <authorList>
            <consortium name="Ensembl"/>
        </authorList>
    </citation>
    <scope>IDENTIFICATION</scope>
</reference>
<evidence type="ECO:0000313" key="3">
    <source>
        <dbReference type="Proteomes" id="UP000001595"/>
    </source>
</evidence>
<dbReference type="Proteomes" id="UP000001595">
    <property type="component" value="Chromosome 17"/>
</dbReference>
<dbReference type="GO" id="GO:0005737">
    <property type="term" value="C:cytoplasm"/>
    <property type="evidence" value="ECO:0007669"/>
    <property type="project" value="TreeGrafter"/>
</dbReference>
<proteinExistence type="predicted"/>
<protein>
    <submittedName>
        <fullName evidence="2">Inhibitor of CDK, cyclin A1 interacting protein 1</fullName>
    </submittedName>
</protein>
<dbReference type="PANTHER" id="PTHR37341">
    <property type="entry name" value="PROTEIN INCA1"/>
    <property type="match status" value="1"/>
</dbReference>
<accession>H2NSD5</accession>
<evidence type="ECO:0000256" key="1">
    <source>
        <dbReference type="SAM" id="MobiDB-lite"/>
    </source>
</evidence>
<dbReference type="PANTHER" id="PTHR37341:SF1">
    <property type="entry name" value="PROTEIN INCA1"/>
    <property type="match status" value="1"/>
</dbReference>
<keyword evidence="3" id="KW-1185">Reference proteome</keyword>
<dbReference type="HOGENOM" id="CLU_103802_0_0_1"/>
<dbReference type="InParanoid" id="H2NSD5"/>
<evidence type="ECO:0000313" key="2">
    <source>
        <dbReference type="Ensembl" id="ENSPPYP00000008843.3"/>
    </source>
</evidence>